<protein>
    <submittedName>
        <fullName evidence="2">Uncharacterized protein</fullName>
    </submittedName>
</protein>
<keyword evidence="3" id="KW-1185">Reference proteome</keyword>
<proteinExistence type="predicted"/>
<feature type="chain" id="PRO_5045667491" evidence="1">
    <location>
        <begin position="37"/>
        <end position="186"/>
    </location>
</feature>
<dbReference type="RefSeq" id="WP_345506034.1">
    <property type="nucleotide sequence ID" value="NZ_BAABIW010000006.1"/>
</dbReference>
<reference evidence="3" key="1">
    <citation type="journal article" date="2019" name="Int. J. Syst. Evol. Microbiol.">
        <title>The Global Catalogue of Microorganisms (GCM) 10K type strain sequencing project: providing services to taxonomists for standard genome sequencing and annotation.</title>
        <authorList>
            <consortium name="The Broad Institute Genomics Platform"/>
            <consortium name="The Broad Institute Genome Sequencing Center for Infectious Disease"/>
            <person name="Wu L."/>
            <person name="Ma J."/>
        </authorList>
    </citation>
    <scope>NUCLEOTIDE SEQUENCE [LARGE SCALE GENOMIC DNA]</scope>
    <source>
        <strain evidence="3">JCM 17687</strain>
    </source>
</reference>
<dbReference type="EMBL" id="BAABIW010000006">
    <property type="protein sequence ID" value="GAA5019342.1"/>
    <property type="molecule type" value="Genomic_DNA"/>
</dbReference>
<evidence type="ECO:0000256" key="1">
    <source>
        <dbReference type="SAM" id="SignalP"/>
    </source>
</evidence>
<evidence type="ECO:0000313" key="2">
    <source>
        <dbReference type="EMBL" id="GAA5019342.1"/>
    </source>
</evidence>
<evidence type="ECO:0000313" key="3">
    <source>
        <dbReference type="Proteomes" id="UP001500427"/>
    </source>
</evidence>
<comment type="caution">
    <text evidence="2">The sequence shown here is derived from an EMBL/GenBank/DDBJ whole genome shotgun (WGS) entry which is preliminary data.</text>
</comment>
<gene>
    <name evidence="2" type="ORF">GCM10023258_06890</name>
</gene>
<keyword evidence="1" id="KW-0732">Signal</keyword>
<accession>A0ABP9J585</accession>
<sequence>MTTPRRHPVRQQLARLLAAVALVVAAVLATVTPASAAIYDGRGTFGAYVAPQIDCRHKIWVATGVLQMTIPAPTVYAHNYRAGAGNDGAYIRYAAYVVDAWTGGVLYRTGWSGWSYAYDNRAAAFSGAATYSPDWRGNYVVDYRIEWWAPGGTAPLGWVAHRADRYPYADVYTIARGVFSSCYKVY</sequence>
<name>A0ABP9J585_9MICO</name>
<organism evidence="2 3">
    <name type="scientific">Terrabacter aeriphilus</name>
    <dbReference type="NCBI Taxonomy" id="515662"/>
    <lineage>
        <taxon>Bacteria</taxon>
        <taxon>Bacillati</taxon>
        <taxon>Actinomycetota</taxon>
        <taxon>Actinomycetes</taxon>
        <taxon>Micrococcales</taxon>
        <taxon>Intrasporangiaceae</taxon>
        <taxon>Terrabacter</taxon>
    </lineage>
</organism>
<feature type="signal peptide" evidence="1">
    <location>
        <begin position="1"/>
        <end position="36"/>
    </location>
</feature>
<dbReference type="Proteomes" id="UP001500427">
    <property type="component" value="Unassembled WGS sequence"/>
</dbReference>